<dbReference type="Pfam" id="PF00535">
    <property type="entry name" value="Glycos_transf_2"/>
    <property type="match status" value="1"/>
</dbReference>
<dbReference type="RefSeq" id="WP_311680032.1">
    <property type="nucleotide sequence ID" value="NZ_JAVRHM010000001.1"/>
</dbReference>
<name>A0ABU3DXM9_9FLAO</name>
<protein>
    <submittedName>
        <fullName evidence="2">Glycosyltransferase</fullName>
        <ecNumber evidence="2">2.4.-.-</ecNumber>
    </submittedName>
</protein>
<proteinExistence type="predicted"/>
<sequence>MISIITGIYNQKSMNELFYQTLVENTYHPFELIIVDNNSTDGSKEFFAQKDNVVLIENNGNYNYPYCQNIGLKKAKHELVCFFNNDILVSSNWDVKVMEILKKEKNIKVLSVATNDHVESKPAQKKIARKWKKIKYPIQTIFGNNKMALKLMAYLMYGEFQKFAEKRFSKWGYQLIEGYSGSAIISTKKFMESIELWDERIQAADYDLFNRVKKISLTDSSVSPIALALGIYFHHFQRLTYKTKFPPFKNQSIMMSLTEKWGKETDELRKDIVG</sequence>
<comment type="caution">
    <text evidence="2">The sequence shown here is derived from an EMBL/GenBank/DDBJ whole genome shotgun (WGS) entry which is preliminary data.</text>
</comment>
<keyword evidence="2" id="KW-0808">Transferase</keyword>
<evidence type="ECO:0000313" key="3">
    <source>
        <dbReference type="Proteomes" id="UP001261624"/>
    </source>
</evidence>
<keyword evidence="3" id="KW-1185">Reference proteome</keyword>
<dbReference type="InterPro" id="IPR050834">
    <property type="entry name" value="Glycosyltransf_2"/>
</dbReference>
<dbReference type="InterPro" id="IPR001173">
    <property type="entry name" value="Glyco_trans_2-like"/>
</dbReference>
<dbReference type="PANTHER" id="PTHR43685:SF11">
    <property type="entry name" value="GLYCOSYLTRANSFERASE TAGX-RELATED"/>
    <property type="match status" value="1"/>
</dbReference>
<organism evidence="2 3">
    <name type="scientific">Autumnicola patrickiae</name>
    <dbReference type="NCBI Taxonomy" id="3075591"/>
    <lineage>
        <taxon>Bacteria</taxon>
        <taxon>Pseudomonadati</taxon>
        <taxon>Bacteroidota</taxon>
        <taxon>Flavobacteriia</taxon>
        <taxon>Flavobacteriales</taxon>
        <taxon>Flavobacteriaceae</taxon>
        <taxon>Autumnicola</taxon>
    </lineage>
</organism>
<feature type="domain" description="Glycosyltransferase 2-like" evidence="1">
    <location>
        <begin position="3"/>
        <end position="140"/>
    </location>
</feature>
<accession>A0ABU3DXM9</accession>
<evidence type="ECO:0000313" key="2">
    <source>
        <dbReference type="EMBL" id="MDT0688477.1"/>
    </source>
</evidence>
<evidence type="ECO:0000259" key="1">
    <source>
        <dbReference type="Pfam" id="PF00535"/>
    </source>
</evidence>
<dbReference type="GO" id="GO:0016757">
    <property type="term" value="F:glycosyltransferase activity"/>
    <property type="evidence" value="ECO:0007669"/>
    <property type="project" value="UniProtKB-KW"/>
</dbReference>
<dbReference type="SUPFAM" id="SSF53448">
    <property type="entry name" value="Nucleotide-diphospho-sugar transferases"/>
    <property type="match status" value="1"/>
</dbReference>
<dbReference type="EMBL" id="JAVRHM010000001">
    <property type="protein sequence ID" value="MDT0688477.1"/>
    <property type="molecule type" value="Genomic_DNA"/>
</dbReference>
<dbReference type="EC" id="2.4.-.-" evidence="2"/>
<dbReference type="Gene3D" id="3.90.550.10">
    <property type="entry name" value="Spore Coat Polysaccharide Biosynthesis Protein SpsA, Chain A"/>
    <property type="match status" value="1"/>
</dbReference>
<keyword evidence="2" id="KW-0328">Glycosyltransferase</keyword>
<reference evidence="2 3" key="1">
    <citation type="submission" date="2023-09" db="EMBL/GenBank/DDBJ databases">
        <authorList>
            <person name="Rey-Velasco X."/>
        </authorList>
    </citation>
    <scope>NUCLEOTIDE SEQUENCE [LARGE SCALE GENOMIC DNA]</scope>
    <source>
        <strain evidence="2 3">F188</strain>
    </source>
</reference>
<dbReference type="InterPro" id="IPR029044">
    <property type="entry name" value="Nucleotide-diphossugar_trans"/>
</dbReference>
<dbReference type="PANTHER" id="PTHR43685">
    <property type="entry name" value="GLYCOSYLTRANSFERASE"/>
    <property type="match status" value="1"/>
</dbReference>
<dbReference type="Proteomes" id="UP001261624">
    <property type="component" value="Unassembled WGS sequence"/>
</dbReference>
<gene>
    <name evidence="2" type="ORF">RM549_01675</name>
</gene>